<keyword evidence="1" id="KW-1133">Transmembrane helix</keyword>
<sequence>MKINNRPRTSDKNVCSFALRKNYRAAWNLDVAQNLLSNLADVPITAPSFDSFGRYLSFRQKPPRPILRRHGCNGAIEHHLQRIGCEIQIEEEALYNVRSGFGPRGRIVTMRIPQAALRRQSHVVPTSAGPRFISVRSFGHQTKFTCVRSRPSLPFLFVPTARPSVARSFTSERTPWLKNEAKLFARYTLTIWAVGACLAVAYFFINEEFNEREHPTPHEWSFMTRKYLRDALELQNPRDGMLDWARCLELAREVVIRLDDPKASNSKVVKLSDKEDPALEVPGEFINRDISAMSEEWRRGYFEALMLAAKAAEHVDGWMRDTERNIVWAPEFVRGPSNPRPRPVPRGQPHAPREEVCELAFPSADHWYTKALTTVGLTSRQRMEVALEYATFLEFKHRPGVDALYELALTEASGRLEPSKLPYDSKTLVLKNNPSGPAPSLNVLDTLTVIANHKARKGDTSSALPMYISLLQARRSLPTTPPPQTNKKSSQSLYETFVTTFGPPAYPPPGPDGTSPPWRDAHERCQEASLSLYIGEILYATCASKDEGVGWTRDGVDLAEEQLRALDTPITTENKDANRVCRECLATGLENWSVMVSRLAREEDARKSTGASTSGSLFSFWGGGSPDAEGRWAAEEAVVLERTRRTSALLEDAPAPAGMLGSLFQGLR</sequence>
<keyword evidence="1" id="KW-0472">Membrane</keyword>
<evidence type="ECO:0000313" key="3">
    <source>
        <dbReference type="Proteomes" id="UP000016801"/>
    </source>
</evidence>
<accession>M1WB18</accession>
<organism evidence="2 3">
    <name type="scientific">Claviceps purpurea (strain 20.1)</name>
    <name type="common">Ergot fungus</name>
    <name type="synonym">Sphacelia segetum</name>
    <dbReference type="NCBI Taxonomy" id="1111077"/>
    <lineage>
        <taxon>Eukaryota</taxon>
        <taxon>Fungi</taxon>
        <taxon>Dikarya</taxon>
        <taxon>Ascomycota</taxon>
        <taxon>Pezizomycotina</taxon>
        <taxon>Sordariomycetes</taxon>
        <taxon>Hypocreomycetidae</taxon>
        <taxon>Hypocreales</taxon>
        <taxon>Clavicipitaceae</taxon>
        <taxon>Claviceps</taxon>
    </lineage>
</organism>
<name>M1WB18_CLAP2</name>
<reference evidence="2 3" key="1">
    <citation type="journal article" date="2013" name="PLoS Genet.">
        <title>Plant-symbiotic fungi as chemical engineers: Multi-genome analysis of the Clavicipitaceae reveals dynamics of alkaloid loci.</title>
        <authorList>
            <person name="Schardl C.L."/>
            <person name="Young C.A."/>
            <person name="Hesse U."/>
            <person name="Amyotte S.G."/>
            <person name="Andreeva K."/>
            <person name="Calie P.J."/>
            <person name="Fleetwood D.J."/>
            <person name="Haws D.C."/>
            <person name="Moore N."/>
            <person name="Oeser B."/>
            <person name="Panaccione D.G."/>
            <person name="Schweri K.K."/>
            <person name="Voisey C.R."/>
            <person name="Farman M.L."/>
            <person name="Jaromczyk J.W."/>
            <person name="Roe B.A."/>
            <person name="O'Sullivan D.M."/>
            <person name="Scott B."/>
            <person name="Tudzynski P."/>
            <person name="An Z."/>
            <person name="Arnaoudova E.G."/>
            <person name="Bullock C.T."/>
            <person name="Charlton N.D."/>
            <person name="Chen L."/>
            <person name="Cox M."/>
            <person name="Dinkins R.D."/>
            <person name="Florea S."/>
            <person name="Glenn A.E."/>
            <person name="Gordon A."/>
            <person name="Gueldener U."/>
            <person name="Harris D.R."/>
            <person name="Hollin W."/>
            <person name="Jaromczyk J."/>
            <person name="Johnson R.D."/>
            <person name="Khan A.K."/>
            <person name="Leistner E."/>
            <person name="Leuchtmann A."/>
            <person name="Li C."/>
            <person name="Liu J."/>
            <person name="Liu J."/>
            <person name="Liu M."/>
            <person name="Mace W."/>
            <person name="Machado C."/>
            <person name="Nagabhyru P."/>
            <person name="Pan J."/>
            <person name="Schmid J."/>
            <person name="Sugawara K."/>
            <person name="Steiner U."/>
            <person name="Takach J.E."/>
            <person name="Tanaka E."/>
            <person name="Webb J.S."/>
            <person name="Wilson E.V."/>
            <person name="Wiseman J.L."/>
            <person name="Yoshida R."/>
            <person name="Zeng Z."/>
        </authorList>
    </citation>
    <scope>NUCLEOTIDE SEQUENCE [LARGE SCALE GENOMIC DNA]</scope>
    <source>
        <strain evidence="2 3">20.1</strain>
    </source>
</reference>
<dbReference type="AlphaFoldDB" id="M1WB18"/>
<keyword evidence="3" id="KW-1185">Reference proteome</keyword>
<dbReference type="eggNOG" id="ENOG502RRIM">
    <property type="taxonomic scope" value="Eukaryota"/>
</dbReference>
<dbReference type="HOGENOM" id="CLU_011673_1_0_1"/>
<keyword evidence="1" id="KW-0812">Transmembrane</keyword>
<dbReference type="EMBL" id="CAGA01000025">
    <property type="protein sequence ID" value="CCE30808.1"/>
    <property type="molecule type" value="Genomic_DNA"/>
</dbReference>
<evidence type="ECO:0000256" key="1">
    <source>
        <dbReference type="SAM" id="Phobius"/>
    </source>
</evidence>
<evidence type="ECO:0008006" key="4">
    <source>
        <dbReference type="Google" id="ProtNLM"/>
    </source>
</evidence>
<protein>
    <recommendedName>
        <fullName evidence="4">MFS maltose permease</fullName>
    </recommendedName>
</protein>
<comment type="caution">
    <text evidence="2">The sequence shown here is derived from an EMBL/GenBank/DDBJ whole genome shotgun (WGS) entry which is preliminary data.</text>
</comment>
<dbReference type="VEuPathDB" id="FungiDB:CPUR_04657"/>
<dbReference type="STRING" id="1111077.M1WB18"/>
<feature type="transmembrane region" description="Helical" evidence="1">
    <location>
        <begin position="183"/>
        <end position="205"/>
    </location>
</feature>
<evidence type="ECO:0000313" key="2">
    <source>
        <dbReference type="EMBL" id="CCE30808.1"/>
    </source>
</evidence>
<gene>
    <name evidence="2" type="ORF">CPUR_04657</name>
</gene>
<proteinExistence type="predicted"/>
<dbReference type="Proteomes" id="UP000016801">
    <property type="component" value="Unassembled WGS sequence"/>
</dbReference>
<dbReference type="OrthoDB" id="5408102at2759"/>